<dbReference type="AlphaFoldDB" id="A0A533QAD9"/>
<name>A0A533QAD9_9BACT</name>
<comment type="caution">
    <text evidence="1">The sequence shown here is derived from an EMBL/GenBank/DDBJ whole genome shotgun (WGS) entry which is preliminary data.</text>
</comment>
<evidence type="ECO:0008006" key="3">
    <source>
        <dbReference type="Google" id="ProtNLM"/>
    </source>
</evidence>
<dbReference type="Gene3D" id="3.30.460.10">
    <property type="entry name" value="Beta Polymerase, domain 2"/>
    <property type="match status" value="1"/>
</dbReference>
<dbReference type="SUPFAM" id="SSF81301">
    <property type="entry name" value="Nucleotidyltransferase"/>
    <property type="match status" value="1"/>
</dbReference>
<evidence type="ECO:0000313" key="1">
    <source>
        <dbReference type="EMBL" id="TLD41676.1"/>
    </source>
</evidence>
<gene>
    <name evidence="1" type="ORF">JETT_2037</name>
</gene>
<dbReference type="EMBL" id="SULG01000039">
    <property type="protein sequence ID" value="TLD41676.1"/>
    <property type="molecule type" value="Genomic_DNA"/>
</dbReference>
<organism evidence="1 2">
    <name type="scientific">Candidatus Jettenia ecosi</name>
    <dbReference type="NCBI Taxonomy" id="2494326"/>
    <lineage>
        <taxon>Bacteria</taxon>
        <taxon>Pseudomonadati</taxon>
        <taxon>Planctomycetota</taxon>
        <taxon>Candidatus Brocadiia</taxon>
        <taxon>Candidatus Brocadiales</taxon>
        <taxon>Candidatus Brocadiaceae</taxon>
        <taxon>Candidatus Jettenia</taxon>
    </lineage>
</organism>
<dbReference type="Proteomes" id="UP000319783">
    <property type="component" value="Unassembled WGS sequence"/>
</dbReference>
<reference evidence="1 2" key="1">
    <citation type="submission" date="2019-04" db="EMBL/GenBank/DDBJ databases">
        <title>Genome of a novel bacterium Candidatus Jettenia ecosi reconstructed from metagenome of an anammox bioreactor.</title>
        <authorList>
            <person name="Mardanov A.V."/>
            <person name="Beletsky A.V."/>
            <person name="Ravin N.V."/>
            <person name="Botchkova E.A."/>
            <person name="Litti Y.V."/>
            <person name="Nozhevnikova A.N."/>
        </authorList>
    </citation>
    <scope>NUCLEOTIDE SEQUENCE [LARGE SCALE GENOMIC DNA]</scope>
    <source>
        <strain evidence="1">J2</strain>
    </source>
</reference>
<protein>
    <recommendedName>
        <fullName evidence="3">Polymerase nucleotidyl transferase domain-containing protein</fullName>
    </recommendedName>
</protein>
<proteinExistence type="predicted"/>
<accession>A0A533QAD9</accession>
<dbReference type="InterPro" id="IPR043519">
    <property type="entry name" value="NT_sf"/>
</dbReference>
<evidence type="ECO:0000313" key="2">
    <source>
        <dbReference type="Proteomes" id="UP000319783"/>
    </source>
</evidence>
<sequence length="251" mass="29039">MESLILSNMPVEAQKVIEPFFQDILSHGKENIISVYVIGSAVTRDFHTKYSDINTLIVVKEIKIAFFDFISALGKRYGKKKIRAPFVMTLDYINRSLQEFPLEFLEMKLIHQRVYGDDVLKDIKIEKADVRLECERELKGRLQNLCQGYIRAMGNKTVLTDLFVGSASGYFPVFHGILFLYDHKPLKAKSDVLCALEKYLDIDTGIFTKLLEMKSNNIYPPVETLKVIFENLYHTLDTIARRIDEFKIDRV</sequence>